<dbReference type="PROSITE" id="PS00356">
    <property type="entry name" value="HTH_LACI_1"/>
    <property type="match status" value="1"/>
</dbReference>
<dbReference type="Proteomes" id="UP000676079">
    <property type="component" value="Chromosome"/>
</dbReference>
<sequence>MIDVARLAGVSHQTVSRVVNGHPGVRPETAERVRAAIARLGYRPNATARALVTRRSGLIGALLAPGPDTDLLLAGIEAAVRAAGRTLLVTAVPPDDPAAAERLLDRVVDGCLAVAPPPALLDLLGALADPPPTVVVDGPATPLGPAVAPDHRGAARALTRHLLGLGHRTVHHVAGIPGSHSSAEREAGWRAALAEAGAAVPVPVPGGTGPAAGRAAGRLITARRASGEDVTAVLAADDTLALGVLRAFADTGPAVPGRVHVAGIGDRPEAAHLVPSLTTADTAARTVGERAARLLLERLEGRGAPDVQAPAATLRPRASTGHW</sequence>
<dbReference type="InterPro" id="IPR046335">
    <property type="entry name" value="LacI/GalR-like_sensor"/>
</dbReference>
<dbReference type="SMART" id="SM00354">
    <property type="entry name" value="HTH_LACI"/>
    <property type="match status" value="1"/>
</dbReference>
<accession>A0ABX8BH32</accession>
<dbReference type="InterPro" id="IPR010982">
    <property type="entry name" value="Lambda_DNA-bd_dom_sf"/>
</dbReference>
<dbReference type="Pfam" id="PF13377">
    <property type="entry name" value="Peripla_BP_3"/>
    <property type="match status" value="1"/>
</dbReference>
<dbReference type="Gene3D" id="1.10.260.40">
    <property type="entry name" value="lambda repressor-like DNA-binding domains"/>
    <property type="match status" value="1"/>
</dbReference>
<dbReference type="RefSeq" id="WP_220562605.1">
    <property type="nucleotide sequence ID" value="NZ_CP074133.1"/>
</dbReference>
<name>A0ABX8BH32_9ACTN</name>
<dbReference type="EMBL" id="CP074133">
    <property type="protein sequence ID" value="QUX21384.1"/>
    <property type="molecule type" value="Genomic_DNA"/>
</dbReference>
<gene>
    <name evidence="5" type="ORF">KGD84_23620</name>
</gene>
<proteinExistence type="predicted"/>
<dbReference type="InterPro" id="IPR000843">
    <property type="entry name" value="HTH_LacI"/>
</dbReference>
<keyword evidence="3" id="KW-0804">Transcription</keyword>
<dbReference type="SUPFAM" id="SSF53822">
    <property type="entry name" value="Periplasmic binding protein-like I"/>
    <property type="match status" value="1"/>
</dbReference>
<evidence type="ECO:0000313" key="6">
    <source>
        <dbReference type="Proteomes" id="UP000676079"/>
    </source>
</evidence>
<dbReference type="PROSITE" id="PS50932">
    <property type="entry name" value="HTH_LACI_2"/>
    <property type="match status" value="1"/>
</dbReference>
<dbReference type="PANTHER" id="PTHR30146:SF109">
    <property type="entry name" value="HTH-TYPE TRANSCRIPTIONAL REGULATOR GALS"/>
    <property type="match status" value="1"/>
</dbReference>
<evidence type="ECO:0000256" key="1">
    <source>
        <dbReference type="ARBA" id="ARBA00023015"/>
    </source>
</evidence>
<dbReference type="PANTHER" id="PTHR30146">
    <property type="entry name" value="LACI-RELATED TRANSCRIPTIONAL REPRESSOR"/>
    <property type="match status" value="1"/>
</dbReference>
<protein>
    <submittedName>
        <fullName evidence="5">LacI family DNA-binding transcriptional regulator</fullName>
    </submittedName>
</protein>
<evidence type="ECO:0000259" key="4">
    <source>
        <dbReference type="PROSITE" id="PS50932"/>
    </source>
</evidence>
<keyword evidence="2 5" id="KW-0238">DNA-binding</keyword>
<dbReference type="GO" id="GO:0003677">
    <property type="term" value="F:DNA binding"/>
    <property type="evidence" value="ECO:0007669"/>
    <property type="project" value="UniProtKB-KW"/>
</dbReference>
<reference evidence="5 6" key="1">
    <citation type="submission" date="2021-05" db="EMBL/GenBank/DDBJ databases">
        <title>Direct Submission.</title>
        <authorList>
            <person name="Li K."/>
            <person name="Gao J."/>
        </authorList>
    </citation>
    <scope>NUCLEOTIDE SEQUENCE [LARGE SCALE GENOMIC DNA]</scope>
    <source>
        <strain evidence="5 6">Mg02</strain>
    </source>
</reference>
<keyword evidence="1" id="KW-0805">Transcription regulation</keyword>
<organism evidence="5 6">
    <name type="scientific">Nocardiopsis changdeensis</name>
    <dbReference type="NCBI Taxonomy" id="2831969"/>
    <lineage>
        <taxon>Bacteria</taxon>
        <taxon>Bacillati</taxon>
        <taxon>Actinomycetota</taxon>
        <taxon>Actinomycetes</taxon>
        <taxon>Streptosporangiales</taxon>
        <taxon>Nocardiopsidaceae</taxon>
        <taxon>Nocardiopsis</taxon>
    </lineage>
</organism>
<evidence type="ECO:0000256" key="2">
    <source>
        <dbReference type="ARBA" id="ARBA00023125"/>
    </source>
</evidence>
<dbReference type="Pfam" id="PF00356">
    <property type="entry name" value="LacI"/>
    <property type="match status" value="1"/>
</dbReference>
<feature type="domain" description="HTH lacI-type" evidence="4">
    <location>
        <begin position="1"/>
        <end position="53"/>
    </location>
</feature>
<dbReference type="CDD" id="cd01392">
    <property type="entry name" value="HTH_LacI"/>
    <property type="match status" value="1"/>
</dbReference>
<dbReference type="InterPro" id="IPR028082">
    <property type="entry name" value="Peripla_BP_I"/>
</dbReference>
<evidence type="ECO:0000313" key="5">
    <source>
        <dbReference type="EMBL" id="QUX21384.1"/>
    </source>
</evidence>
<keyword evidence="6" id="KW-1185">Reference proteome</keyword>
<dbReference type="Gene3D" id="3.40.50.2300">
    <property type="match status" value="2"/>
</dbReference>
<evidence type="ECO:0000256" key="3">
    <source>
        <dbReference type="ARBA" id="ARBA00023163"/>
    </source>
</evidence>
<dbReference type="SUPFAM" id="SSF47413">
    <property type="entry name" value="lambda repressor-like DNA-binding domains"/>
    <property type="match status" value="1"/>
</dbReference>